<dbReference type="eggNOG" id="COG0647">
    <property type="taxonomic scope" value="Bacteria"/>
</dbReference>
<proteinExistence type="predicted"/>
<dbReference type="STRING" id="1280946.HY29_01525"/>
<evidence type="ECO:0000313" key="1">
    <source>
        <dbReference type="EMBL" id="KCZ54911.1"/>
    </source>
</evidence>
<dbReference type="InterPro" id="IPR023214">
    <property type="entry name" value="HAD_sf"/>
</dbReference>
<reference evidence="1 2" key="1">
    <citation type="journal article" date="2014" name="Antonie Van Leeuwenhoek">
        <title>Hyphomonas beringensis sp. nov. and Hyphomonas chukchiensis sp. nov., isolated from surface seawater of the Bering Sea and Chukchi Sea.</title>
        <authorList>
            <person name="Li C."/>
            <person name="Lai Q."/>
            <person name="Li G."/>
            <person name="Dong C."/>
            <person name="Wang J."/>
            <person name="Liao Y."/>
            <person name="Shao Z."/>
        </authorList>
    </citation>
    <scope>NUCLEOTIDE SEQUENCE [LARGE SCALE GENOMIC DNA]</scope>
    <source>
        <strain evidence="1 2">25B14_1</strain>
    </source>
</reference>
<dbReference type="AlphaFoldDB" id="A0A062U3J1"/>
<dbReference type="Proteomes" id="UP000027037">
    <property type="component" value="Unassembled WGS sequence"/>
</dbReference>
<dbReference type="InterPro" id="IPR036412">
    <property type="entry name" value="HAD-like_sf"/>
</dbReference>
<dbReference type="Pfam" id="PF13344">
    <property type="entry name" value="Hydrolase_6"/>
    <property type="match status" value="1"/>
</dbReference>
<dbReference type="OrthoDB" id="148966at2"/>
<evidence type="ECO:0008006" key="3">
    <source>
        <dbReference type="Google" id="ProtNLM"/>
    </source>
</evidence>
<dbReference type="Pfam" id="PF13242">
    <property type="entry name" value="Hydrolase_like"/>
    <property type="match status" value="1"/>
</dbReference>
<evidence type="ECO:0000313" key="2">
    <source>
        <dbReference type="Proteomes" id="UP000027037"/>
    </source>
</evidence>
<dbReference type="RefSeq" id="WP_051601225.1">
    <property type="nucleotide sequence ID" value="NZ_AWFF01000032.1"/>
</dbReference>
<accession>A0A062U3J1</accession>
<dbReference type="NCBIfam" id="TIGR01549">
    <property type="entry name" value="HAD-SF-IA-v1"/>
    <property type="match status" value="1"/>
</dbReference>
<name>A0A062U3J1_9PROT</name>
<protein>
    <recommendedName>
        <fullName evidence="3">HAD family hydrolase</fullName>
    </recommendedName>
</protein>
<dbReference type="InterPro" id="IPR006439">
    <property type="entry name" value="HAD-SF_hydro_IA"/>
</dbReference>
<dbReference type="GO" id="GO:0016791">
    <property type="term" value="F:phosphatase activity"/>
    <property type="evidence" value="ECO:0007669"/>
    <property type="project" value="TreeGrafter"/>
</dbReference>
<sequence>MAHGLAPSGAHDVAAIARTTRGYLMDWDGCCAIENTVSPAAARFLKANQDCVAIVSNNSTQTPQDFLNILSAAGIDIQAEQIILAGMEAIDAARKYTDSQVMVMGDPHMRGIARNAGLQLTQEEADVIVLLRDTRFTYRRLERAVNSLRQGARLIVANPDLTHPGKNGRIKPETGALLAALKACIDPASTDIEIIGKPGPHLFLKGCKALGLSPAQVVMLGDNPATDLAGAKALGMKAILTSTDTPEIFETLLGLR</sequence>
<dbReference type="PANTHER" id="PTHR19288:SF46">
    <property type="entry name" value="HALOACID DEHALOGENASE-LIKE HYDROLASE DOMAIN-CONTAINING PROTEIN 2"/>
    <property type="match status" value="1"/>
</dbReference>
<dbReference type="PANTHER" id="PTHR19288">
    <property type="entry name" value="4-NITROPHENYLPHOSPHATASE-RELATED"/>
    <property type="match status" value="1"/>
</dbReference>
<comment type="caution">
    <text evidence="1">The sequence shown here is derived from an EMBL/GenBank/DDBJ whole genome shotgun (WGS) entry which is preliminary data.</text>
</comment>
<dbReference type="InterPro" id="IPR006357">
    <property type="entry name" value="HAD-SF_hydro_IIA"/>
</dbReference>
<dbReference type="PATRIC" id="fig|1280946.3.peg.1376"/>
<dbReference type="Gene3D" id="3.40.50.1000">
    <property type="entry name" value="HAD superfamily/HAD-like"/>
    <property type="match status" value="2"/>
</dbReference>
<dbReference type="SUPFAM" id="SSF56784">
    <property type="entry name" value="HAD-like"/>
    <property type="match status" value="1"/>
</dbReference>
<gene>
    <name evidence="1" type="ORF">HY29_01525</name>
</gene>
<keyword evidence="2" id="KW-1185">Reference proteome</keyword>
<dbReference type="EMBL" id="AWFF01000032">
    <property type="protein sequence ID" value="KCZ54911.1"/>
    <property type="molecule type" value="Genomic_DNA"/>
</dbReference>
<organism evidence="1 2">
    <name type="scientific">Hyphomonas beringensis</name>
    <dbReference type="NCBI Taxonomy" id="1280946"/>
    <lineage>
        <taxon>Bacteria</taxon>
        <taxon>Pseudomonadati</taxon>
        <taxon>Pseudomonadota</taxon>
        <taxon>Alphaproteobacteria</taxon>
        <taxon>Hyphomonadales</taxon>
        <taxon>Hyphomonadaceae</taxon>
        <taxon>Hyphomonas</taxon>
    </lineage>
</organism>
<dbReference type="GO" id="GO:0005737">
    <property type="term" value="C:cytoplasm"/>
    <property type="evidence" value="ECO:0007669"/>
    <property type="project" value="TreeGrafter"/>
</dbReference>